<proteinExistence type="predicted"/>
<reference evidence="3" key="2">
    <citation type="submission" date="2022-06" db="UniProtKB">
        <authorList>
            <consortium name="EnsemblMetazoa"/>
        </authorList>
    </citation>
    <scope>IDENTIFICATION</scope>
    <source>
        <strain evidence="3">PS312</strain>
    </source>
</reference>
<dbReference type="InterPro" id="IPR001841">
    <property type="entry name" value="Znf_RING"/>
</dbReference>
<evidence type="ECO:0000256" key="1">
    <source>
        <dbReference type="SAM" id="Coils"/>
    </source>
</evidence>
<dbReference type="PROSITE" id="PS50089">
    <property type="entry name" value="ZF_RING_2"/>
    <property type="match status" value="1"/>
</dbReference>
<dbReference type="SUPFAM" id="SSF57850">
    <property type="entry name" value="RING/U-box"/>
    <property type="match status" value="1"/>
</dbReference>
<organism evidence="3 4">
    <name type="scientific">Pristionchus pacificus</name>
    <name type="common">Parasitic nematode worm</name>
    <dbReference type="NCBI Taxonomy" id="54126"/>
    <lineage>
        <taxon>Eukaryota</taxon>
        <taxon>Metazoa</taxon>
        <taxon>Ecdysozoa</taxon>
        <taxon>Nematoda</taxon>
        <taxon>Chromadorea</taxon>
        <taxon>Rhabditida</taxon>
        <taxon>Rhabditina</taxon>
        <taxon>Diplogasteromorpha</taxon>
        <taxon>Diplogasteroidea</taxon>
        <taxon>Neodiplogasteridae</taxon>
        <taxon>Pristionchus</taxon>
    </lineage>
</organism>
<feature type="region of interest" description="Disordered" evidence="2">
    <location>
        <begin position="1"/>
        <end position="82"/>
    </location>
</feature>
<dbReference type="PANTHER" id="PTHR21578">
    <property type="entry name" value="PROTEIN CBG03826"/>
    <property type="match status" value="1"/>
</dbReference>
<dbReference type="InterPro" id="IPR013083">
    <property type="entry name" value="Znf_RING/FYVE/PHD"/>
</dbReference>
<dbReference type="Proteomes" id="UP000005239">
    <property type="component" value="Unassembled WGS sequence"/>
</dbReference>
<dbReference type="Pfam" id="PF13639">
    <property type="entry name" value="zf-RING_2"/>
    <property type="match status" value="1"/>
</dbReference>
<dbReference type="PANTHER" id="PTHR21578:SF9">
    <property type="entry name" value="RING-TYPE DOMAIN-CONTAINING PROTEIN"/>
    <property type="match status" value="1"/>
</dbReference>
<feature type="coiled-coil region" evidence="1">
    <location>
        <begin position="179"/>
        <end position="246"/>
    </location>
</feature>
<feature type="compositionally biased region" description="Basic and acidic residues" evidence="2">
    <location>
        <begin position="9"/>
        <end position="23"/>
    </location>
</feature>
<dbReference type="OrthoDB" id="5877621at2759"/>
<keyword evidence="4" id="KW-1185">Reference proteome</keyword>
<evidence type="ECO:0000313" key="4">
    <source>
        <dbReference type="Proteomes" id="UP000005239"/>
    </source>
</evidence>
<evidence type="ECO:0000313" key="3">
    <source>
        <dbReference type="EnsemblMetazoa" id="PPA36927.1"/>
    </source>
</evidence>
<accession>A0A8R1YUS8</accession>
<sequence length="337" mass="38338">MDQVRIGKRAAEGENGAEAHDDGPPPIRRSARIAGRDSAMKIRPIGGATPINSTKRGLSESSSNGQNGAIDHQVADEEVKRKKKKAEIEAAVEKKKKEEEEAKRKEEEEKEMKIMIEQAAFDEEGEALYNELKSVVRRISTSEEARQQLTVITQLIVRLTDGISKASNGVGTAMMEFTLGDARDMKRNMEIQLEKLIKAEKEEIKKKEEEQRKKKEEEEIIKKEEEERIMREKDDERREKNRMEASMIDKECRICFDEIKDGMGCMLCKQVLGCKTCVTDWLKTDKSCPTCRRPYSNVSKQIKKVERMNDPITPNSSAKKTPIAPTRRSLRGHASPM</sequence>
<feature type="region of interest" description="Disordered" evidence="2">
    <location>
        <begin position="308"/>
        <end position="337"/>
    </location>
</feature>
<protein>
    <submittedName>
        <fullName evidence="3">RING-type domain-containing protein</fullName>
    </submittedName>
</protein>
<feature type="compositionally biased region" description="Basic and acidic residues" evidence="2">
    <location>
        <begin position="73"/>
        <end position="82"/>
    </location>
</feature>
<accession>A0A454XVE9</accession>
<dbReference type="Gene3D" id="3.30.40.10">
    <property type="entry name" value="Zinc/RING finger domain, C3HC4 (zinc finger)"/>
    <property type="match status" value="1"/>
</dbReference>
<feature type="compositionally biased region" description="Polar residues" evidence="2">
    <location>
        <begin position="50"/>
        <end position="67"/>
    </location>
</feature>
<dbReference type="EnsemblMetazoa" id="PPA36927.1">
    <property type="protein sequence ID" value="PPA36927.1"/>
    <property type="gene ID" value="WBGene00275296"/>
</dbReference>
<name>A0A454XVE9_PRIPA</name>
<dbReference type="AlphaFoldDB" id="A0A454XVE9"/>
<gene>
    <name evidence="3" type="primary">WBGene00275296</name>
</gene>
<reference evidence="4" key="1">
    <citation type="journal article" date="2008" name="Nat. Genet.">
        <title>The Pristionchus pacificus genome provides a unique perspective on nematode lifestyle and parasitism.</title>
        <authorList>
            <person name="Dieterich C."/>
            <person name="Clifton S.W."/>
            <person name="Schuster L.N."/>
            <person name="Chinwalla A."/>
            <person name="Delehaunty K."/>
            <person name="Dinkelacker I."/>
            <person name="Fulton L."/>
            <person name="Fulton R."/>
            <person name="Godfrey J."/>
            <person name="Minx P."/>
            <person name="Mitreva M."/>
            <person name="Roeseler W."/>
            <person name="Tian H."/>
            <person name="Witte H."/>
            <person name="Yang S.P."/>
            <person name="Wilson R.K."/>
            <person name="Sommer R.J."/>
        </authorList>
    </citation>
    <scope>NUCLEOTIDE SEQUENCE [LARGE SCALE GENOMIC DNA]</scope>
    <source>
        <strain evidence="4">PS312</strain>
    </source>
</reference>
<evidence type="ECO:0000256" key="2">
    <source>
        <dbReference type="SAM" id="MobiDB-lite"/>
    </source>
</evidence>
<keyword evidence="1" id="KW-0175">Coiled coil</keyword>